<name>A0A8H7NK42_BIOOC</name>
<dbReference type="EMBL" id="JADCTT010000002">
    <property type="protein sequence ID" value="KAF9757476.1"/>
    <property type="molecule type" value="Genomic_DNA"/>
</dbReference>
<comment type="caution">
    <text evidence="1">The sequence shown here is derived from an EMBL/GenBank/DDBJ whole genome shotgun (WGS) entry which is preliminary data.</text>
</comment>
<protein>
    <submittedName>
        <fullName evidence="1">Uncharacterized protein</fullName>
    </submittedName>
</protein>
<accession>A0A8H7NK42</accession>
<proteinExistence type="predicted"/>
<reference evidence="1" key="1">
    <citation type="submission" date="2020-10" db="EMBL/GenBank/DDBJ databases">
        <title>High-Quality Genome Resource of Clonostachys rosea strain S41 by Oxford Nanopore Long-Read Sequencing.</title>
        <authorList>
            <person name="Wang H."/>
        </authorList>
    </citation>
    <scope>NUCLEOTIDE SEQUENCE</scope>
    <source>
        <strain evidence="1">S41</strain>
    </source>
</reference>
<gene>
    <name evidence="1" type="ORF">IM811_008420</name>
</gene>
<sequence length="121" mass="13776">MFVAIKGPMAEPQTPKQQNHETTIKLRYYEMTPSSADMRRAISFLPYVFDLYFFRPGDRNNGEQMAHLISALCVRLLLNNPIRLAFHEFDPNLVCELPSLRKAKPSCTSGDTITLTLTTVI</sequence>
<evidence type="ECO:0000313" key="1">
    <source>
        <dbReference type="EMBL" id="KAF9757476.1"/>
    </source>
</evidence>
<organism evidence="1 2">
    <name type="scientific">Bionectria ochroleuca</name>
    <name type="common">Gliocladium roseum</name>
    <dbReference type="NCBI Taxonomy" id="29856"/>
    <lineage>
        <taxon>Eukaryota</taxon>
        <taxon>Fungi</taxon>
        <taxon>Dikarya</taxon>
        <taxon>Ascomycota</taxon>
        <taxon>Pezizomycotina</taxon>
        <taxon>Sordariomycetes</taxon>
        <taxon>Hypocreomycetidae</taxon>
        <taxon>Hypocreales</taxon>
        <taxon>Bionectriaceae</taxon>
        <taxon>Clonostachys</taxon>
    </lineage>
</organism>
<dbReference type="Proteomes" id="UP000616885">
    <property type="component" value="Unassembled WGS sequence"/>
</dbReference>
<dbReference type="AlphaFoldDB" id="A0A8H7NK42"/>
<evidence type="ECO:0000313" key="2">
    <source>
        <dbReference type="Proteomes" id="UP000616885"/>
    </source>
</evidence>